<dbReference type="SUPFAM" id="SSF46689">
    <property type="entry name" value="Homeodomain-like"/>
    <property type="match status" value="1"/>
</dbReference>
<accession>A0A378PY30</accession>
<organism evidence="2 3">
    <name type="scientific">Moraxella bovis</name>
    <dbReference type="NCBI Taxonomy" id="476"/>
    <lineage>
        <taxon>Bacteria</taxon>
        <taxon>Pseudomonadati</taxon>
        <taxon>Pseudomonadota</taxon>
        <taxon>Gammaproteobacteria</taxon>
        <taxon>Moraxellales</taxon>
        <taxon>Moraxellaceae</taxon>
        <taxon>Moraxella</taxon>
    </lineage>
</organism>
<dbReference type="PANTHER" id="PTHR37812:SF1">
    <property type="entry name" value="MU-LIKE PROPHAGE FLUMU PROTEIN C"/>
    <property type="match status" value="1"/>
</dbReference>
<dbReference type="AlphaFoldDB" id="A0A378PY30"/>
<dbReference type="Proteomes" id="UP000254133">
    <property type="component" value="Unassembled WGS sequence"/>
</dbReference>
<dbReference type="Gene3D" id="1.10.10.60">
    <property type="entry name" value="Homeodomain-like"/>
    <property type="match status" value="1"/>
</dbReference>
<dbReference type="Pfam" id="PF08765">
    <property type="entry name" value="Mor"/>
    <property type="match status" value="1"/>
</dbReference>
<reference evidence="2 3" key="1">
    <citation type="submission" date="2018-06" db="EMBL/GenBank/DDBJ databases">
        <authorList>
            <consortium name="Pathogen Informatics"/>
            <person name="Doyle S."/>
        </authorList>
    </citation>
    <scope>NUCLEOTIDE SEQUENCE [LARGE SCALE GENOMIC DNA]</scope>
    <source>
        <strain evidence="2 3">NCTC9426</strain>
    </source>
</reference>
<sequence length="113" mass="13233">MSKSRQHEFSQALYDIIYHALIRQGMTSHQALTVAEESTDTVLDEFGGENLYIPKNISGKAARRNRQIYDEFTGDNHEVLAKKYGVTLQRIYAIIKEQRQFEFNTRQFSLWDD</sequence>
<evidence type="ECO:0000259" key="1">
    <source>
        <dbReference type="Pfam" id="PF08765"/>
    </source>
</evidence>
<dbReference type="PANTHER" id="PTHR37812">
    <property type="entry name" value="MU-LIKE PROPHAGE FLUMU PROTEIN C"/>
    <property type="match status" value="1"/>
</dbReference>
<evidence type="ECO:0000313" key="2">
    <source>
        <dbReference type="EMBL" id="STY93074.1"/>
    </source>
</evidence>
<dbReference type="InterPro" id="IPR052411">
    <property type="entry name" value="c-mor_Regulatory_Protein"/>
</dbReference>
<dbReference type="RefSeq" id="WP_029103133.1">
    <property type="nucleotide sequence ID" value="NZ_UGPZ01000003.1"/>
</dbReference>
<dbReference type="EMBL" id="UGPZ01000003">
    <property type="protein sequence ID" value="STY93074.1"/>
    <property type="molecule type" value="Genomic_DNA"/>
</dbReference>
<gene>
    <name evidence="2" type="ORF">NCTC9426_01789</name>
</gene>
<evidence type="ECO:0000313" key="3">
    <source>
        <dbReference type="Proteomes" id="UP000254133"/>
    </source>
</evidence>
<protein>
    <submittedName>
        <fullName evidence="2">Uncharacterized conserved protein</fullName>
    </submittedName>
</protein>
<name>A0A378PY30_MORBO</name>
<proteinExistence type="predicted"/>
<dbReference type="InterPro" id="IPR009057">
    <property type="entry name" value="Homeodomain-like_sf"/>
</dbReference>
<feature type="domain" description="Mor transcription activator" evidence="1">
    <location>
        <begin position="5"/>
        <end position="110"/>
    </location>
</feature>
<dbReference type="InterPro" id="IPR014875">
    <property type="entry name" value="Mor_transcription_activator"/>
</dbReference>